<dbReference type="RefSeq" id="WP_381087797.1">
    <property type="nucleotide sequence ID" value="NZ_JBHUDX010000080.1"/>
</dbReference>
<dbReference type="EMBL" id="JBHUDX010000080">
    <property type="protein sequence ID" value="MFD1661618.1"/>
    <property type="molecule type" value="Genomic_DNA"/>
</dbReference>
<proteinExistence type="predicted"/>
<comment type="caution">
    <text evidence="1">The sequence shown here is derived from an EMBL/GenBank/DDBJ whole genome shotgun (WGS) entry which is preliminary data.</text>
</comment>
<organism evidence="1 2">
    <name type="scientific">Streptomyces caeni</name>
    <dbReference type="NCBI Taxonomy" id="2307231"/>
    <lineage>
        <taxon>Bacteria</taxon>
        <taxon>Bacillati</taxon>
        <taxon>Actinomycetota</taxon>
        <taxon>Actinomycetes</taxon>
        <taxon>Kitasatosporales</taxon>
        <taxon>Streptomycetaceae</taxon>
        <taxon>Streptomyces</taxon>
    </lineage>
</organism>
<protein>
    <submittedName>
        <fullName evidence="1">Uncharacterized protein</fullName>
    </submittedName>
</protein>
<name>A0ABW4IZA6_9ACTN</name>
<evidence type="ECO:0000313" key="2">
    <source>
        <dbReference type="Proteomes" id="UP001597261"/>
    </source>
</evidence>
<sequence>MVRRGQQVRVWGEWRTVVGVRDERDAAGAPAVVPAPDKDPALRVRATEPLAVRQGGGGVVHG</sequence>
<keyword evidence="2" id="KW-1185">Reference proteome</keyword>
<reference evidence="2" key="1">
    <citation type="journal article" date="2019" name="Int. J. Syst. Evol. Microbiol.">
        <title>The Global Catalogue of Microorganisms (GCM) 10K type strain sequencing project: providing services to taxonomists for standard genome sequencing and annotation.</title>
        <authorList>
            <consortium name="The Broad Institute Genomics Platform"/>
            <consortium name="The Broad Institute Genome Sequencing Center for Infectious Disease"/>
            <person name="Wu L."/>
            <person name="Ma J."/>
        </authorList>
    </citation>
    <scope>NUCLEOTIDE SEQUENCE [LARGE SCALE GENOMIC DNA]</scope>
    <source>
        <strain evidence="2">CGMCC 1.12470</strain>
    </source>
</reference>
<dbReference type="Proteomes" id="UP001597261">
    <property type="component" value="Unassembled WGS sequence"/>
</dbReference>
<evidence type="ECO:0000313" key="1">
    <source>
        <dbReference type="EMBL" id="MFD1661618.1"/>
    </source>
</evidence>
<accession>A0ABW4IZA6</accession>
<gene>
    <name evidence="1" type="ORF">ACFSL4_26295</name>
</gene>